<dbReference type="Gene3D" id="1.10.10.10">
    <property type="entry name" value="Winged helix-like DNA-binding domain superfamily/Winged helix DNA-binding domain"/>
    <property type="match status" value="1"/>
</dbReference>
<dbReference type="NCBIfam" id="TIGR00589">
    <property type="entry name" value="ogt"/>
    <property type="match status" value="1"/>
</dbReference>
<evidence type="ECO:0000256" key="10">
    <source>
        <dbReference type="ARBA" id="ARBA00049348"/>
    </source>
</evidence>
<dbReference type="RefSeq" id="WP_002176813.1">
    <property type="nucleotide sequence ID" value="NZ_AKWD02000009.1"/>
</dbReference>
<dbReference type="GO" id="GO:0032259">
    <property type="term" value="P:methylation"/>
    <property type="evidence" value="ECO:0007669"/>
    <property type="project" value="UniProtKB-KW"/>
</dbReference>
<dbReference type="SUPFAM" id="SSF46689">
    <property type="entry name" value="Homeodomain-like"/>
    <property type="match status" value="2"/>
</dbReference>
<dbReference type="InterPro" id="IPR001497">
    <property type="entry name" value="MethylDNA_cys_MeTrfase_AS"/>
</dbReference>
<dbReference type="EC" id="2.1.1.63" evidence="3"/>
<dbReference type="Pfam" id="PF01035">
    <property type="entry name" value="DNA_binding_1"/>
    <property type="match status" value="1"/>
</dbReference>
<keyword evidence="4 12" id="KW-0489">Methyltransferase</keyword>
<dbReference type="InterPro" id="IPR036631">
    <property type="entry name" value="MGMT_N_sf"/>
</dbReference>
<evidence type="ECO:0000256" key="6">
    <source>
        <dbReference type="ARBA" id="ARBA00022763"/>
    </source>
</evidence>
<reference evidence="12 13" key="1">
    <citation type="submission" date="2013-01" db="EMBL/GenBank/DDBJ databases">
        <authorList>
            <person name="Harkins D.M."/>
            <person name="Durkin A.S."/>
            <person name="Brinkac L.M."/>
            <person name="Haft D.H."/>
            <person name="Selengut J.D."/>
            <person name="Sanka R."/>
            <person name="DePew J."/>
            <person name="Purushe J."/>
            <person name="Matthias M.A."/>
            <person name="Vinetz J.M."/>
            <person name="Sutton G.G."/>
            <person name="Nierman W.C."/>
            <person name="Fouts D.E."/>
        </authorList>
    </citation>
    <scope>NUCLEOTIDE SEQUENCE [LARGE SCALE GENOMIC DNA]</scope>
    <source>
        <strain evidence="12 13">HAI1536</strain>
    </source>
</reference>
<dbReference type="InterPro" id="IPR036217">
    <property type="entry name" value="MethylDNA_cys_MeTrfase_DNAb"/>
</dbReference>
<evidence type="ECO:0000256" key="8">
    <source>
        <dbReference type="ARBA" id="ARBA00023163"/>
    </source>
</evidence>
<keyword evidence="6" id="KW-0227">DNA damage</keyword>
<dbReference type="Proteomes" id="UP000012112">
    <property type="component" value="Unassembled WGS sequence"/>
</dbReference>
<dbReference type="GO" id="GO:0043565">
    <property type="term" value="F:sequence-specific DNA binding"/>
    <property type="evidence" value="ECO:0007669"/>
    <property type="project" value="InterPro"/>
</dbReference>
<keyword evidence="8" id="KW-0804">Transcription</keyword>
<dbReference type="InterPro" id="IPR018060">
    <property type="entry name" value="HTH_AraC"/>
</dbReference>
<evidence type="ECO:0000313" key="12">
    <source>
        <dbReference type="EMBL" id="EMO55257.1"/>
    </source>
</evidence>
<evidence type="ECO:0000259" key="11">
    <source>
        <dbReference type="PROSITE" id="PS01124"/>
    </source>
</evidence>
<evidence type="ECO:0000256" key="7">
    <source>
        <dbReference type="ARBA" id="ARBA00023015"/>
    </source>
</evidence>
<comment type="catalytic activity">
    <reaction evidence="10">
        <text>a 6-O-methyl-2'-deoxyguanosine in DNA + L-cysteinyl-[protein] = S-methyl-L-cysteinyl-[protein] + a 2'-deoxyguanosine in DNA</text>
        <dbReference type="Rhea" id="RHEA:24000"/>
        <dbReference type="Rhea" id="RHEA-COMP:10131"/>
        <dbReference type="Rhea" id="RHEA-COMP:10132"/>
        <dbReference type="Rhea" id="RHEA-COMP:11367"/>
        <dbReference type="Rhea" id="RHEA-COMP:11368"/>
        <dbReference type="ChEBI" id="CHEBI:29950"/>
        <dbReference type="ChEBI" id="CHEBI:82612"/>
        <dbReference type="ChEBI" id="CHEBI:85445"/>
        <dbReference type="ChEBI" id="CHEBI:85448"/>
        <dbReference type="EC" id="2.1.1.63"/>
    </reaction>
</comment>
<comment type="catalytic activity">
    <reaction evidence="1">
        <text>a 4-O-methyl-thymidine in DNA + L-cysteinyl-[protein] = a thymidine in DNA + S-methyl-L-cysteinyl-[protein]</text>
        <dbReference type="Rhea" id="RHEA:53428"/>
        <dbReference type="Rhea" id="RHEA-COMP:10131"/>
        <dbReference type="Rhea" id="RHEA-COMP:10132"/>
        <dbReference type="Rhea" id="RHEA-COMP:13555"/>
        <dbReference type="Rhea" id="RHEA-COMP:13556"/>
        <dbReference type="ChEBI" id="CHEBI:29950"/>
        <dbReference type="ChEBI" id="CHEBI:82612"/>
        <dbReference type="ChEBI" id="CHEBI:137386"/>
        <dbReference type="ChEBI" id="CHEBI:137387"/>
        <dbReference type="EC" id="2.1.1.63"/>
    </reaction>
</comment>
<evidence type="ECO:0000256" key="2">
    <source>
        <dbReference type="ARBA" id="ARBA00008711"/>
    </source>
</evidence>
<dbReference type="GO" id="GO:0003700">
    <property type="term" value="F:DNA-binding transcription factor activity"/>
    <property type="evidence" value="ECO:0007669"/>
    <property type="project" value="InterPro"/>
</dbReference>
<dbReference type="InterPro" id="IPR036388">
    <property type="entry name" value="WH-like_DNA-bd_sf"/>
</dbReference>
<evidence type="ECO:0000256" key="1">
    <source>
        <dbReference type="ARBA" id="ARBA00001286"/>
    </source>
</evidence>
<dbReference type="AlphaFoldDB" id="M6VCR4"/>
<dbReference type="FunFam" id="1.10.10.10:FF:000214">
    <property type="entry name" value="Methylated-DNA--protein-cysteine methyltransferase"/>
    <property type="match status" value="1"/>
</dbReference>
<feature type="domain" description="HTH araC/xylS-type" evidence="11">
    <location>
        <begin position="8"/>
        <end position="106"/>
    </location>
</feature>
<dbReference type="SUPFAM" id="SSF46767">
    <property type="entry name" value="Methylated DNA-protein cysteine methyltransferase, C-terminal domain"/>
    <property type="match status" value="1"/>
</dbReference>
<dbReference type="SUPFAM" id="SSF53155">
    <property type="entry name" value="Methylated DNA-protein cysteine methyltransferase domain"/>
    <property type="match status" value="1"/>
</dbReference>
<dbReference type="Gene3D" id="3.30.160.70">
    <property type="entry name" value="Methylated DNA-protein cysteine methyltransferase domain"/>
    <property type="match status" value="1"/>
</dbReference>
<evidence type="ECO:0000256" key="4">
    <source>
        <dbReference type="ARBA" id="ARBA00022603"/>
    </source>
</evidence>
<dbReference type="PANTHER" id="PTHR10815">
    <property type="entry name" value="METHYLATED-DNA--PROTEIN-CYSTEINE METHYLTRANSFERASE"/>
    <property type="match status" value="1"/>
</dbReference>
<dbReference type="PROSITE" id="PS01124">
    <property type="entry name" value="HTH_ARAC_FAMILY_2"/>
    <property type="match status" value="1"/>
</dbReference>
<dbReference type="Pfam" id="PF12833">
    <property type="entry name" value="HTH_18"/>
    <property type="match status" value="1"/>
</dbReference>
<name>M6VCR4_9LEPT</name>
<proteinExistence type="inferred from homology"/>
<dbReference type="InterPro" id="IPR014048">
    <property type="entry name" value="MethylDNA_cys_MeTrfase_DNA-bd"/>
</dbReference>
<dbReference type="EMBL" id="AKWD02000009">
    <property type="protein sequence ID" value="EMO55257.1"/>
    <property type="molecule type" value="Genomic_DNA"/>
</dbReference>
<accession>M6VCR4</accession>
<evidence type="ECO:0000256" key="3">
    <source>
        <dbReference type="ARBA" id="ARBA00011918"/>
    </source>
</evidence>
<dbReference type="OrthoDB" id="9802228at2"/>
<dbReference type="GO" id="GO:0006281">
    <property type="term" value="P:DNA repair"/>
    <property type="evidence" value="ECO:0007669"/>
    <property type="project" value="UniProtKB-KW"/>
</dbReference>
<organism evidence="12 13">
    <name type="scientific">Leptospira noguchii</name>
    <dbReference type="NCBI Taxonomy" id="28182"/>
    <lineage>
        <taxon>Bacteria</taxon>
        <taxon>Pseudomonadati</taxon>
        <taxon>Spirochaetota</taxon>
        <taxon>Spirochaetia</taxon>
        <taxon>Leptospirales</taxon>
        <taxon>Leptospiraceae</taxon>
        <taxon>Leptospira</taxon>
    </lineage>
</organism>
<dbReference type="InterPro" id="IPR008332">
    <property type="entry name" value="MethylG_MeTrfase_N"/>
</dbReference>
<dbReference type="PROSITE" id="PS00374">
    <property type="entry name" value="MGMT"/>
    <property type="match status" value="1"/>
</dbReference>
<evidence type="ECO:0000256" key="5">
    <source>
        <dbReference type="ARBA" id="ARBA00022679"/>
    </source>
</evidence>
<dbReference type="InterPro" id="IPR009057">
    <property type="entry name" value="Homeodomain-like_sf"/>
</dbReference>
<dbReference type="PANTHER" id="PTHR10815:SF13">
    <property type="entry name" value="METHYLATED-DNA--PROTEIN-CYSTEINE METHYLTRANSFERASE"/>
    <property type="match status" value="1"/>
</dbReference>
<comment type="similarity">
    <text evidence="2">Belongs to the MGMT family.</text>
</comment>
<keyword evidence="5 12" id="KW-0808">Transferase</keyword>
<comment type="caution">
    <text evidence="12">The sequence shown here is derived from an EMBL/GenBank/DDBJ whole genome shotgun (WGS) entry which is preliminary data.</text>
</comment>
<protein>
    <recommendedName>
        <fullName evidence="3">methylated-DNA--[protein]-cysteine S-methyltransferase</fullName>
        <ecNumber evidence="3">2.1.1.63</ecNumber>
    </recommendedName>
</protein>
<sequence>MNHYQKIAQAIQFIQKNAISQPELDEVAKSVNLSPFHFQRLFTEWAGVSPKQFLQYITLQNAKSILSKPQATLFDAAFETGLSGTSRLHDLFVKIEGMTPGEFKNGGENLKVRYSFQKSVFGNYLIASTEKGICNLFFYDIPKEQIVSELKEQWDKADIIEQTDENQNRVIRFFDNTLNGNEKIKLHLKGTEFQIKVWEALLKIPEGQLSSYSDIADWIGQENASRAVGTAIGKNPIGYLIPCHRVIKSTGEIGEYRWGSERKMAMIGWETSKVKMGFQSF</sequence>
<evidence type="ECO:0000256" key="9">
    <source>
        <dbReference type="ARBA" id="ARBA00023204"/>
    </source>
</evidence>
<dbReference type="GO" id="GO:0003908">
    <property type="term" value="F:methylated-DNA-[protein]-cysteine S-methyltransferase activity"/>
    <property type="evidence" value="ECO:0007669"/>
    <property type="project" value="UniProtKB-EC"/>
</dbReference>
<gene>
    <name evidence="12" type="ORF">LEP1GSC172_3246</name>
</gene>
<keyword evidence="7" id="KW-0805">Transcription regulation</keyword>
<evidence type="ECO:0000313" key="13">
    <source>
        <dbReference type="Proteomes" id="UP000012112"/>
    </source>
</evidence>
<dbReference type="CDD" id="cd06445">
    <property type="entry name" value="ATase"/>
    <property type="match status" value="1"/>
</dbReference>
<dbReference type="STRING" id="28182.GCA_001568325_00570"/>
<dbReference type="SMART" id="SM00342">
    <property type="entry name" value="HTH_ARAC"/>
    <property type="match status" value="1"/>
</dbReference>
<dbReference type="Gene3D" id="1.10.10.60">
    <property type="entry name" value="Homeodomain-like"/>
    <property type="match status" value="1"/>
</dbReference>
<dbReference type="Pfam" id="PF02870">
    <property type="entry name" value="Methyltransf_1N"/>
    <property type="match status" value="1"/>
</dbReference>
<keyword evidence="9" id="KW-0234">DNA repair</keyword>